<dbReference type="Proteomes" id="UP000799750">
    <property type="component" value="Unassembled WGS sequence"/>
</dbReference>
<keyword evidence="1" id="KW-0677">Repeat</keyword>
<dbReference type="PANTHER" id="PTHR10039">
    <property type="entry name" value="AMELOGENIN"/>
    <property type="match status" value="1"/>
</dbReference>
<gene>
    <name evidence="3" type="ORF">BU16DRAFT_554206</name>
</gene>
<dbReference type="OrthoDB" id="443402at2759"/>
<dbReference type="EMBL" id="MU004181">
    <property type="protein sequence ID" value="KAF2502132.1"/>
    <property type="molecule type" value="Genomic_DNA"/>
</dbReference>
<dbReference type="SUPFAM" id="SSF52540">
    <property type="entry name" value="P-loop containing nucleoside triphosphate hydrolases"/>
    <property type="match status" value="1"/>
</dbReference>
<proteinExistence type="predicted"/>
<evidence type="ECO:0000313" key="3">
    <source>
        <dbReference type="EMBL" id="KAF2502132.1"/>
    </source>
</evidence>
<evidence type="ECO:0000256" key="1">
    <source>
        <dbReference type="ARBA" id="ARBA00022737"/>
    </source>
</evidence>
<dbReference type="Pfam" id="PF24883">
    <property type="entry name" value="NPHP3_N"/>
    <property type="match status" value="1"/>
</dbReference>
<accession>A0A6A6RCL7</accession>
<dbReference type="InterPro" id="IPR027417">
    <property type="entry name" value="P-loop_NTPase"/>
</dbReference>
<protein>
    <recommendedName>
        <fullName evidence="2">Nephrocystin 3-like N-terminal domain-containing protein</fullName>
    </recommendedName>
</protein>
<name>A0A6A6RCL7_9PEZI</name>
<dbReference type="AlphaFoldDB" id="A0A6A6RCL7"/>
<dbReference type="Gene3D" id="3.40.50.300">
    <property type="entry name" value="P-loop containing nucleotide triphosphate hydrolases"/>
    <property type="match status" value="1"/>
</dbReference>
<feature type="domain" description="Nephrocystin 3-like N-terminal" evidence="2">
    <location>
        <begin position="218"/>
        <end position="383"/>
    </location>
</feature>
<dbReference type="InterPro" id="IPR056884">
    <property type="entry name" value="NPHP3-like_N"/>
</dbReference>
<evidence type="ECO:0000259" key="2">
    <source>
        <dbReference type="Pfam" id="PF24883"/>
    </source>
</evidence>
<organism evidence="3 4">
    <name type="scientific">Lophium mytilinum</name>
    <dbReference type="NCBI Taxonomy" id="390894"/>
    <lineage>
        <taxon>Eukaryota</taxon>
        <taxon>Fungi</taxon>
        <taxon>Dikarya</taxon>
        <taxon>Ascomycota</taxon>
        <taxon>Pezizomycotina</taxon>
        <taxon>Dothideomycetes</taxon>
        <taxon>Pleosporomycetidae</taxon>
        <taxon>Mytilinidiales</taxon>
        <taxon>Mytilinidiaceae</taxon>
        <taxon>Lophium</taxon>
    </lineage>
</organism>
<sequence>MDALVAVAAGEKKNEQSELLAVAQDIQSITTELVSSLTAFDSLGVATADVAALRQFAVTSQTLAGSLVDLLNKINVPNPDNKILIKVRDVIRVMQKKGQVDVLEQRLSRLCAQIILHIHLAVVPALSSSIQSMKDDYDTAFAAILFRLDGLSRNAAAQTVAPLVDQPILNGTLDALREIATGLEKLNQARQQRSVLQSLSFVQMDSRKCTIVESHEATLEWVWELYEKWLGDGVFWVKGKFGSGKSLLMKFLAEHTKTEQYFRRWARENNILIVAHYFDYQGNAIGRSQEGLPPTVLFQILQKRPELIPTICANRLQSDPHGVTTWTLHELSECFLNIEKIPDLPICIFIDSLDEYDNSLSDLLRLVLKLSQSPAIKLCVSSRQLNECEKAFRNSSSICVQDHTHRDIARYVKDNLTQDFEPLEHEDPSGFVSTLVK</sequence>
<dbReference type="PANTHER" id="PTHR10039:SF5">
    <property type="entry name" value="NACHT DOMAIN-CONTAINING PROTEIN"/>
    <property type="match status" value="1"/>
</dbReference>
<keyword evidence="4" id="KW-1185">Reference proteome</keyword>
<reference evidence="3" key="1">
    <citation type="journal article" date="2020" name="Stud. Mycol.">
        <title>101 Dothideomycetes genomes: a test case for predicting lifestyles and emergence of pathogens.</title>
        <authorList>
            <person name="Haridas S."/>
            <person name="Albert R."/>
            <person name="Binder M."/>
            <person name="Bloem J."/>
            <person name="Labutti K."/>
            <person name="Salamov A."/>
            <person name="Andreopoulos B."/>
            <person name="Baker S."/>
            <person name="Barry K."/>
            <person name="Bills G."/>
            <person name="Bluhm B."/>
            <person name="Cannon C."/>
            <person name="Castanera R."/>
            <person name="Culley D."/>
            <person name="Daum C."/>
            <person name="Ezra D."/>
            <person name="Gonzalez J."/>
            <person name="Henrissat B."/>
            <person name="Kuo A."/>
            <person name="Liang C."/>
            <person name="Lipzen A."/>
            <person name="Lutzoni F."/>
            <person name="Magnuson J."/>
            <person name="Mondo S."/>
            <person name="Nolan M."/>
            <person name="Ohm R."/>
            <person name="Pangilinan J."/>
            <person name="Park H.-J."/>
            <person name="Ramirez L."/>
            <person name="Alfaro M."/>
            <person name="Sun H."/>
            <person name="Tritt A."/>
            <person name="Yoshinaga Y."/>
            <person name="Zwiers L.-H."/>
            <person name="Turgeon B."/>
            <person name="Goodwin S."/>
            <person name="Spatafora J."/>
            <person name="Crous P."/>
            <person name="Grigoriev I."/>
        </authorList>
    </citation>
    <scope>NUCLEOTIDE SEQUENCE</scope>
    <source>
        <strain evidence="3">CBS 269.34</strain>
    </source>
</reference>
<evidence type="ECO:0000313" key="4">
    <source>
        <dbReference type="Proteomes" id="UP000799750"/>
    </source>
</evidence>